<sequence>MQRLIYGVFPSRENAEAARQTIHERALDAEHIEEAASAAIHVEEVRPNDLPPSGTFATRSALAGGLAVGTGVGVMLGLLMTGAFSSIGGPATILGSKPVDVVFVTLAAGSFGAILSGIAGTAGKRAQVRELEEEVTAGRVLLTLEAPKKHAQELVRMMSSCGALRAGAI</sequence>
<keyword evidence="1" id="KW-0812">Transmembrane</keyword>
<evidence type="ECO:0000256" key="1">
    <source>
        <dbReference type="SAM" id="Phobius"/>
    </source>
</evidence>
<protein>
    <recommendedName>
        <fullName evidence="4">DUF1269 domain-containing protein</fullName>
    </recommendedName>
</protein>
<dbReference type="RefSeq" id="WP_106389880.1">
    <property type="nucleotide sequence ID" value="NZ_PVNK01000017.1"/>
</dbReference>
<keyword evidence="1" id="KW-0472">Membrane</keyword>
<feature type="transmembrane region" description="Helical" evidence="1">
    <location>
        <begin position="61"/>
        <end position="81"/>
    </location>
</feature>
<gene>
    <name evidence="2" type="ORF">ENSA5_04120</name>
</gene>
<keyword evidence="1" id="KW-1133">Transmembrane helix</keyword>
<keyword evidence="3" id="KW-1185">Reference proteome</keyword>
<accession>A0A2S9YJL4</accession>
<reference evidence="2 3" key="1">
    <citation type="submission" date="2018-03" db="EMBL/GenBank/DDBJ databases">
        <title>Draft Genome Sequences of the Obligatory Marine Myxobacteria Enhygromyxa salina SWB005.</title>
        <authorList>
            <person name="Poehlein A."/>
            <person name="Moghaddam J.A."/>
            <person name="Harms H."/>
            <person name="Alanjari M."/>
            <person name="Koenig G.M."/>
            <person name="Daniel R."/>
            <person name="Schaeberle T.F."/>
        </authorList>
    </citation>
    <scope>NUCLEOTIDE SEQUENCE [LARGE SCALE GENOMIC DNA]</scope>
    <source>
        <strain evidence="2 3">SWB005</strain>
    </source>
</reference>
<dbReference type="AlphaFoldDB" id="A0A2S9YJL4"/>
<evidence type="ECO:0000313" key="3">
    <source>
        <dbReference type="Proteomes" id="UP000237968"/>
    </source>
</evidence>
<dbReference type="EMBL" id="PVNK01000017">
    <property type="protein sequence ID" value="PRQ05293.1"/>
    <property type="molecule type" value="Genomic_DNA"/>
</dbReference>
<dbReference type="Proteomes" id="UP000237968">
    <property type="component" value="Unassembled WGS sequence"/>
</dbReference>
<evidence type="ECO:0000313" key="2">
    <source>
        <dbReference type="EMBL" id="PRQ05293.1"/>
    </source>
</evidence>
<comment type="caution">
    <text evidence="2">The sequence shown here is derived from an EMBL/GenBank/DDBJ whole genome shotgun (WGS) entry which is preliminary data.</text>
</comment>
<evidence type="ECO:0008006" key="4">
    <source>
        <dbReference type="Google" id="ProtNLM"/>
    </source>
</evidence>
<name>A0A2S9YJL4_9BACT</name>
<dbReference type="OrthoDB" id="9930340at2"/>
<organism evidence="2 3">
    <name type="scientific">Enhygromyxa salina</name>
    <dbReference type="NCBI Taxonomy" id="215803"/>
    <lineage>
        <taxon>Bacteria</taxon>
        <taxon>Pseudomonadati</taxon>
        <taxon>Myxococcota</taxon>
        <taxon>Polyangia</taxon>
        <taxon>Nannocystales</taxon>
        <taxon>Nannocystaceae</taxon>
        <taxon>Enhygromyxa</taxon>
    </lineage>
</organism>
<proteinExistence type="predicted"/>
<feature type="transmembrane region" description="Helical" evidence="1">
    <location>
        <begin position="101"/>
        <end position="122"/>
    </location>
</feature>